<evidence type="ECO:0000313" key="1">
    <source>
        <dbReference type="EMBL" id="CAG8775985.1"/>
    </source>
</evidence>
<dbReference type="EMBL" id="CAJVQB010015687">
    <property type="protein sequence ID" value="CAG8775985.1"/>
    <property type="molecule type" value="Genomic_DNA"/>
</dbReference>
<proteinExistence type="predicted"/>
<accession>A0ABN7VIQ1</accession>
<gene>
    <name evidence="1" type="ORF">GMARGA_LOCUS19075</name>
</gene>
<protein>
    <submittedName>
        <fullName evidence="1">17153_t:CDS:1</fullName>
    </submittedName>
</protein>
<keyword evidence="2" id="KW-1185">Reference proteome</keyword>
<sequence length="286" mass="34489">MLLKTQSNKTVIIATNEYEIPKVFQKQLENAIDEMKKLLEKLEHQEDKVYFQKFLQKIPEILEHQEDKVYFQKYCEKINNQLNHFKDFEKKALKISDFSYMINSTFEILSGLALLRTKSFLSIEELNIIDLENTQQDEINLSLDKTKEDLSKWINYCSEITDQFRNFDKDYTNLMNIEDHLFFFEIQEDILIKIDNIKTNLLHNSKEIDKPKVRRLFSSSSTEFLETLSKELSKLEIAKNFEKYELYIKEFYLDYIVEHLTKISCLVNDFCRQIVFERFLKTENYY</sequence>
<organism evidence="1 2">
    <name type="scientific">Gigaspora margarita</name>
    <dbReference type="NCBI Taxonomy" id="4874"/>
    <lineage>
        <taxon>Eukaryota</taxon>
        <taxon>Fungi</taxon>
        <taxon>Fungi incertae sedis</taxon>
        <taxon>Mucoromycota</taxon>
        <taxon>Glomeromycotina</taxon>
        <taxon>Glomeromycetes</taxon>
        <taxon>Diversisporales</taxon>
        <taxon>Gigasporaceae</taxon>
        <taxon>Gigaspora</taxon>
    </lineage>
</organism>
<comment type="caution">
    <text evidence="1">The sequence shown here is derived from an EMBL/GenBank/DDBJ whole genome shotgun (WGS) entry which is preliminary data.</text>
</comment>
<name>A0ABN7VIQ1_GIGMA</name>
<reference evidence="1 2" key="1">
    <citation type="submission" date="2021-06" db="EMBL/GenBank/DDBJ databases">
        <authorList>
            <person name="Kallberg Y."/>
            <person name="Tangrot J."/>
            <person name="Rosling A."/>
        </authorList>
    </citation>
    <scope>NUCLEOTIDE SEQUENCE [LARGE SCALE GENOMIC DNA]</scope>
    <source>
        <strain evidence="1 2">120-4 pot B 10/14</strain>
    </source>
</reference>
<evidence type="ECO:0000313" key="2">
    <source>
        <dbReference type="Proteomes" id="UP000789901"/>
    </source>
</evidence>
<dbReference type="Proteomes" id="UP000789901">
    <property type="component" value="Unassembled WGS sequence"/>
</dbReference>